<reference evidence="1 2" key="1">
    <citation type="submission" date="2020-09" db="EMBL/GenBank/DDBJ databases">
        <title>De no assembly of potato wild relative species, Solanum commersonii.</title>
        <authorList>
            <person name="Cho K."/>
        </authorList>
    </citation>
    <scope>NUCLEOTIDE SEQUENCE [LARGE SCALE GENOMIC DNA]</scope>
    <source>
        <strain evidence="1">LZ3.2</strain>
        <tissue evidence="1">Leaf</tissue>
    </source>
</reference>
<dbReference type="AlphaFoldDB" id="A0A9J6B8D7"/>
<dbReference type="OrthoDB" id="1304154at2759"/>
<keyword evidence="2" id="KW-1185">Reference proteome</keyword>
<dbReference type="Proteomes" id="UP000824120">
    <property type="component" value="Chromosome 1"/>
</dbReference>
<evidence type="ECO:0000313" key="1">
    <source>
        <dbReference type="EMBL" id="KAG5632942.1"/>
    </source>
</evidence>
<comment type="caution">
    <text evidence="1">The sequence shown here is derived from an EMBL/GenBank/DDBJ whole genome shotgun (WGS) entry which is preliminary data.</text>
</comment>
<name>A0A9J6B8D7_SOLCO</name>
<sequence length="252" mass="29633">MLKSRLQQFMLDVVPWREWNCGTNLEEVACNTNCPWMVGGDFNTIVDESEKLGGLPVSQVELEDFNTKVQHLIREGSDHAPLHVTCSTGQEQIYKPFRFLNFWTKHHSLQKIVEDVWKMEATGSPFTVVQTKIKRVKLALVQWSRTTFGNIFQHVATLEDLIRAKEVQLEINASEENRTTLKKFEADLKKYLHIEEEYWKQKASMRWFKDGDRNTKFFHAFVNRRRRKMQISVIKTRQGDTITTTQKLGKRQ</sequence>
<gene>
    <name evidence="1" type="ORF">H5410_004659</name>
</gene>
<evidence type="ECO:0000313" key="2">
    <source>
        <dbReference type="Proteomes" id="UP000824120"/>
    </source>
</evidence>
<protein>
    <submittedName>
        <fullName evidence="1">Uncharacterized protein</fullName>
    </submittedName>
</protein>
<dbReference type="PANTHER" id="PTHR33710:SF79">
    <property type="entry name" value="OS06G0205337 PROTEIN"/>
    <property type="match status" value="1"/>
</dbReference>
<organism evidence="1 2">
    <name type="scientific">Solanum commersonii</name>
    <name type="common">Commerson's wild potato</name>
    <name type="synonym">Commerson's nightshade</name>
    <dbReference type="NCBI Taxonomy" id="4109"/>
    <lineage>
        <taxon>Eukaryota</taxon>
        <taxon>Viridiplantae</taxon>
        <taxon>Streptophyta</taxon>
        <taxon>Embryophyta</taxon>
        <taxon>Tracheophyta</taxon>
        <taxon>Spermatophyta</taxon>
        <taxon>Magnoliopsida</taxon>
        <taxon>eudicotyledons</taxon>
        <taxon>Gunneridae</taxon>
        <taxon>Pentapetalae</taxon>
        <taxon>asterids</taxon>
        <taxon>lamiids</taxon>
        <taxon>Solanales</taxon>
        <taxon>Solanaceae</taxon>
        <taxon>Solanoideae</taxon>
        <taxon>Solaneae</taxon>
        <taxon>Solanum</taxon>
    </lineage>
</organism>
<dbReference type="EMBL" id="JACXVP010000001">
    <property type="protein sequence ID" value="KAG5632942.1"/>
    <property type="molecule type" value="Genomic_DNA"/>
</dbReference>
<dbReference type="PANTHER" id="PTHR33710">
    <property type="entry name" value="BNAC02G09200D PROTEIN"/>
    <property type="match status" value="1"/>
</dbReference>
<accession>A0A9J6B8D7</accession>
<proteinExistence type="predicted"/>